<keyword evidence="2" id="KW-1185">Reference proteome</keyword>
<comment type="caution">
    <text evidence="1">The sequence shown here is derived from an EMBL/GenBank/DDBJ whole genome shotgun (WGS) entry which is preliminary data.</text>
</comment>
<gene>
    <name evidence="1" type="ORF">EFA69_17525</name>
</gene>
<reference evidence="1 2" key="1">
    <citation type="submission" date="2018-11" db="EMBL/GenBank/DDBJ databases">
        <title>Rufibacter latericius sp. nov., isolated from water in Baiyang Lake.</title>
        <authorList>
            <person name="Yang Y."/>
        </authorList>
    </citation>
    <scope>NUCLEOTIDE SEQUENCE [LARGE SCALE GENOMIC DNA]</scope>
    <source>
        <strain evidence="1 2">MCC P1</strain>
    </source>
</reference>
<evidence type="ECO:0000313" key="1">
    <source>
        <dbReference type="EMBL" id="RNI27892.1"/>
    </source>
</evidence>
<dbReference type="AlphaFoldDB" id="A0A3M9MQS5"/>
<dbReference type="EMBL" id="RJJE01000017">
    <property type="protein sequence ID" value="RNI27892.1"/>
    <property type="molecule type" value="Genomic_DNA"/>
</dbReference>
<dbReference type="Proteomes" id="UP000271010">
    <property type="component" value="Unassembled WGS sequence"/>
</dbReference>
<accession>A0A3M9MQS5</accession>
<name>A0A3M9MQS5_9BACT</name>
<proteinExistence type="predicted"/>
<dbReference type="RefSeq" id="WP_123134357.1">
    <property type="nucleotide sequence ID" value="NZ_RJJE01000017.1"/>
</dbReference>
<evidence type="ECO:0000313" key="2">
    <source>
        <dbReference type="Proteomes" id="UP000271010"/>
    </source>
</evidence>
<protein>
    <submittedName>
        <fullName evidence="1">Uncharacterized protein</fullName>
    </submittedName>
</protein>
<sequence length="210" mass="23941">MKQLFLILVFVADIPICKAAEKNITAQVVFENLTENTSITGKFFIKELNKVIEVHSMESFKVILPEKGKYSFGFYAENAEASTTYPNRITSGKHTILVKLTKKDNNTKPLTTNTIFINKAQPFELSNTALEEMLQLGKLNFIFHGIQEVIADFSIFKEKYGIGYNTQNCIIDPATYKRTTAHNQRIERYLTEQYGVAWKNDLPAKPFGIK</sequence>
<organism evidence="1 2">
    <name type="scientific">Rufibacter immobilis</name>
    <dbReference type="NCBI Taxonomy" id="1348778"/>
    <lineage>
        <taxon>Bacteria</taxon>
        <taxon>Pseudomonadati</taxon>
        <taxon>Bacteroidota</taxon>
        <taxon>Cytophagia</taxon>
        <taxon>Cytophagales</taxon>
        <taxon>Hymenobacteraceae</taxon>
        <taxon>Rufibacter</taxon>
    </lineage>
</organism>
<dbReference type="OrthoDB" id="1424572at2"/>